<keyword evidence="2" id="KW-0732">Signal</keyword>
<protein>
    <submittedName>
        <fullName evidence="3">Uncharacterized protein</fullName>
    </submittedName>
</protein>
<proteinExistence type="predicted"/>
<feature type="compositionally biased region" description="Low complexity" evidence="1">
    <location>
        <begin position="79"/>
        <end position="104"/>
    </location>
</feature>
<name>A0ABY2BVY6_9ACTN</name>
<evidence type="ECO:0000256" key="1">
    <source>
        <dbReference type="SAM" id="MobiDB-lite"/>
    </source>
</evidence>
<dbReference type="Proteomes" id="UP000295818">
    <property type="component" value="Unassembled WGS sequence"/>
</dbReference>
<dbReference type="EMBL" id="SLWM01000001">
    <property type="protein sequence ID" value="TCO32147.1"/>
    <property type="molecule type" value="Genomic_DNA"/>
</dbReference>
<feature type="chain" id="PRO_5047153656" evidence="2">
    <location>
        <begin position="28"/>
        <end position="111"/>
    </location>
</feature>
<gene>
    <name evidence="3" type="ORF">EV644_101790</name>
</gene>
<evidence type="ECO:0000313" key="4">
    <source>
        <dbReference type="Proteomes" id="UP000295818"/>
    </source>
</evidence>
<evidence type="ECO:0000256" key="2">
    <source>
        <dbReference type="SAM" id="SignalP"/>
    </source>
</evidence>
<organism evidence="3 4">
    <name type="scientific">Kribbella orskensis</name>
    <dbReference type="NCBI Taxonomy" id="2512216"/>
    <lineage>
        <taxon>Bacteria</taxon>
        <taxon>Bacillati</taxon>
        <taxon>Actinomycetota</taxon>
        <taxon>Actinomycetes</taxon>
        <taxon>Propionibacteriales</taxon>
        <taxon>Kribbellaceae</taxon>
        <taxon>Kribbella</taxon>
    </lineage>
</organism>
<dbReference type="RefSeq" id="WP_132186918.1">
    <property type="nucleotide sequence ID" value="NZ_SLWM01000001.1"/>
</dbReference>
<feature type="signal peptide" evidence="2">
    <location>
        <begin position="1"/>
        <end position="27"/>
    </location>
</feature>
<comment type="caution">
    <text evidence="3">The sequence shown here is derived from an EMBL/GenBank/DDBJ whole genome shotgun (WGS) entry which is preliminary data.</text>
</comment>
<accession>A0ABY2BVY6</accession>
<evidence type="ECO:0000313" key="3">
    <source>
        <dbReference type="EMBL" id="TCO32147.1"/>
    </source>
</evidence>
<keyword evidence="4" id="KW-1185">Reference proteome</keyword>
<sequence>MNLSGKRLLLGTTVAAAALGVGGIAYAAGNDPAPEQGYVTIEDGATTPSPGADPSTGPGQGQNGSGAQRDGRDCPEKNGSGTESPGTEGSQPTQPEQSQPEQSQADPEGNA</sequence>
<reference evidence="3 4" key="1">
    <citation type="journal article" date="2015" name="Stand. Genomic Sci.">
        <title>Genomic Encyclopedia of Bacterial and Archaeal Type Strains, Phase III: the genomes of soil and plant-associated and newly described type strains.</title>
        <authorList>
            <person name="Whitman W.B."/>
            <person name="Woyke T."/>
            <person name="Klenk H.P."/>
            <person name="Zhou Y."/>
            <person name="Lilburn T.G."/>
            <person name="Beck B.J."/>
            <person name="De Vos P."/>
            <person name="Vandamme P."/>
            <person name="Eisen J.A."/>
            <person name="Garrity G."/>
            <person name="Hugenholtz P."/>
            <person name="Kyrpides N.C."/>
        </authorList>
    </citation>
    <scope>NUCLEOTIDE SEQUENCE [LARGE SCALE GENOMIC DNA]</scope>
    <source>
        <strain evidence="3 4">VKM Ac-2538</strain>
    </source>
</reference>
<feature type="region of interest" description="Disordered" evidence="1">
    <location>
        <begin position="29"/>
        <end position="111"/>
    </location>
</feature>